<reference evidence="3" key="1">
    <citation type="journal article" date="2019" name="Int. J. Syst. Evol. Microbiol.">
        <title>The Global Catalogue of Microorganisms (GCM) 10K type strain sequencing project: providing services to taxonomists for standard genome sequencing and annotation.</title>
        <authorList>
            <consortium name="The Broad Institute Genomics Platform"/>
            <consortium name="The Broad Institute Genome Sequencing Center for Infectious Disease"/>
            <person name="Wu L."/>
            <person name="Ma J."/>
        </authorList>
    </citation>
    <scope>NUCLEOTIDE SEQUENCE [LARGE SCALE GENOMIC DNA]</scope>
    <source>
        <strain evidence="3">NBRC 106396</strain>
    </source>
</reference>
<evidence type="ECO:0000313" key="2">
    <source>
        <dbReference type="EMBL" id="MFC7370244.1"/>
    </source>
</evidence>
<sequence>MKHARFWLTIMVELFFVFILSYTYQYFWIDALFTIGVLTFSVLLLFLLNIKTKTGQYTAYQRAGNGYEAPVENRWPIVNPIILAAACFGLLSLLVSGIYYLGYLGSGT</sequence>
<accession>A0ABW2NLR9</accession>
<dbReference type="EMBL" id="JBHTCP010000002">
    <property type="protein sequence ID" value="MFC7370244.1"/>
    <property type="molecule type" value="Genomic_DNA"/>
</dbReference>
<dbReference type="RefSeq" id="WP_379745136.1">
    <property type="nucleotide sequence ID" value="NZ_JBHTCP010000002.1"/>
</dbReference>
<gene>
    <name evidence="2" type="ORF">ACFQPF_00950</name>
</gene>
<feature type="transmembrane region" description="Helical" evidence="1">
    <location>
        <begin position="81"/>
        <end position="102"/>
    </location>
</feature>
<feature type="transmembrane region" description="Helical" evidence="1">
    <location>
        <begin position="31"/>
        <end position="50"/>
    </location>
</feature>
<feature type="transmembrane region" description="Helical" evidence="1">
    <location>
        <begin position="7"/>
        <end position="25"/>
    </location>
</feature>
<keyword evidence="1" id="KW-0812">Transmembrane</keyword>
<evidence type="ECO:0000313" key="3">
    <source>
        <dbReference type="Proteomes" id="UP001596549"/>
    </source>
</evidence>
<evidence type="ECO:0000256" key="1">
    <source>
        <dbReference type="SAM" id="Phobius"/>
    </source>
</evidence>
<dbReference type="Proteomes" id="UP001596549">
    <property type="component" value="Unassembled WGS sequence"/>
</dbReference>
<comment type="caution">
    <text evidence="2">The sequence shown here is derived from an EMBL/GenBank/DDBJ whole genome shotgun (WGS) entry which is preliminary data.</text>
</comment>
<keyword evidence="1" id="KW-0472">Membrane</keyword>
<keyword evidence="1" id="KW-1133">Transmembrane helix</keyword>
<keyword evidence="3" id="KW-1185">Reference proteome</keyword>
<organism evidence="2 3">
    <name type="scientific">Fictibacillus iocasae</name>
    <dbReference type="NCBI Taxonomy" id="2715437"/>
    <lineage>
        <taxon>Bacteria</taxon>
        <taxon>Bacillati</taxon>
        <taxon>Bacillota</taxon>
        <taxon>Bacilli</taxon>
        <taxon>Bacillales</taxon>
        <taxon>Fictibacillaceae</taxon>
        <taxon>Fictibacillus</taxon>
    </lineage>
</organism>
<name>A0ABW2NLR9_9BACL</name>
<protein>
    <submittedName>
        <fullName evidence="2">Uncharacterized protein</fullName>
    </submittedName>
</protein>
<proteinExistence type="predicted"/>